<gene>
    <name evidence="1" type="ORF">NCTC10138_00002</name>
</gene>
<organism evidence="1 2">
    <name type="scientific">Haploplasma axanthum</name>
    <name type="common">Acholeplasma axanthum</name>
    <dbReference type="NCBI Taxonomy" id="29552"/>
    <lineage>
        <taxon>Bacteria</taxon>
        <taxon>Bacillati</taxon>
        <taxon>Mycoplasmatota</taxon>
        <taxon>Mollicutes</taxon>
        <taxon>Acholeplasmatales</taxon>
        <taxon>Acholeplasmataceae</taxon>
        <taxon>Haploplasma</taxon>
    </lineage>
</organism>
<name>A0A449BBJ7_HAPAX</name>
<dbReference type="AlphaFoldDB" id="A0A449BBJ7"/>
<dbReference type="Proteomes" id="UP000289841">
    <property type="component" value="Chromosome"/>
</dbReference>
<sequence>MSQLLGFGEKTVTRYENGYIQDKSNDILMRLVDDKESFEQILKLSNNGKLVAKIKNLYFKIKMLYLHIVQLIKLPSRLLSR</sequence>
<dbReference type="KEGG" id="aaxa:NCTC10138_00002"/>
<accession>A0A449BBJ7</accession>
<evidence type="ECO:0000313" key="2">
    <source>
        <dbReference type="Proteomes" id="UP000289841"/>
    </source>
</evidence>
<protein>
    <submittedName>
        <fullName evidence="1">Putative zinc finger/helix-turn-helix protein, YgiT family</fullName>
    </submittedName>
</protein>
<keyword evidence="2" id="KW-1185">Reference proteome</keyword>
<reference evidence="1 2" key="1">
    <citation type="submission" date="2019-01" db="EMBL/GenBank/DDBJ databases">
        <authorList>
            <consortium name="Pathogen Informatics"/>
        </authorList>
    </citation>
    <scope>NUCLEOTIDE SEQUENCE [LARGE SCALE GENOMIC DNA]</scope>
    <source>
        <strain evidence="1 2">NCTC10138</strain>
    </source>
</reference>
<evidence type="ECO:0000313" key="1">
    <source>
        <dbReference type="EMBL" id="VEU79525.1"/>
    </source>
</evidence>
<dbReference type="EMBL" id="LR215048">
    <property type="protein sequence ID" value="VEU79525.1"/>
    <property type="molecule type" value="Genomic_DNA"/>
</dbReference>
<proteinExistence type="predicted"/>